<dbReference type="Proteomes" id="UP000216429">
    <property type="component" value="Unassembled WGS sequence"/>
</dbReference>
<evidence type="ECO:0000313" key="2">
    <source>
        <dbReference type="Proteomes" id="UP000216429"/>
    </source>
</evidence>
<dbReference type="InterPro" id="IPR009057">
    <property type="entry name" value="Homeodomain-like_sf"/>
</dbReference>
<gene>
    <name evidence="1" type="ORF">CAL22_08720</name>
</gene>
<organism evidence="1 2">
    <name type="scientific">Bordetella genomosp. 12</name>
    <dbReference type="NCBI Taxonomy" id="463035"/>
    <lineage>
        <taxon>Bacteria</taxon>
        <taxon>Pseudomonadati</taxon>
        <taxon>Pseudomonadota</taxon>
        <taxon>Betaproteobacteria</taxon>
        <taxon>Burkholderiales</taxon>
        <taxon>Alcaligenaceae</taxon>
        <taxon>Bordetella</taxon>
    </lineage>
</organism>
<dbReference type="EMBL" id="NEVU01000002">
    <property type="protein sequence ID" value="OZI74534.1"/>
    <property type="molecule type" value="Genomic_DNA"/>
</dbReference>
<dbReference type="OrthoDB" id="9816028at2"/>
<dbReference type="InterPro" id="IPR002514">
    <property type="entry name" value="Transposase_8"/>
</dbReference>
<dbReference type="GO" id="GO:0006313">
    <property type="term" value="P:DNA transposition"/>
    <property type="evidence" value="ECO:0007669"/>
    <property type="project" value="InterPro"/>
</dbReference>
<proteinExistence type="predicted"/>
<accession>A0A261VK66</accession>
<sequence length="80" mass="9107">MSCRGWGISEATLYNWRKKYGDLAASEIRRLRQHEEKNARLKRVAADLTCGRGPHRLLLYPRARRACIKKTAAPISSGQP</sequence>
<dbReference type="AlphaFoldDB" id="A0A261VK66"/>
<dbReference type="SUPFAM" id="SSF46689">
    <property type="entry name" value="Homeodomain-like"/>
    <property type="match status" value="1"/>
</dbReference>
<evidence type="ECO:0000313" key="1">
    <source>
        <dbReference type="EMBL" id="OZI74534.1"/>
    </source>
</evidence>
<name>A0A261VK66_9BORD</name>
<reference evidence="2" key="1">
    <citation type="submission" date="2017-05" db="EMBL/GenBank/DDBJ databases">
        <title>Complete and WGS of Bordetella genogroups.</title>
        <authorList>
            <person name="Spilker T."/>
            <person name="Lipuma J."/>
        </authorList>
    </citation>
    <scope>NUCLEOTIDE SEQUENCE [LARGE SCALE GENOMIC DNA]</scope>
    <source>
        <strain evidence="2">AU6712</strain>
    </source>
</reference>
<dbReference type="GO" id="GO:0004803">
    <property type="term" value="F:transposase activity"/>
    <property type="evidence" value="ECO:0007669"/>
    <property type="project" value="InterPro"/>
</dbReference>
<dbReference type="Pfam" id="PF01527">
    <property type="entry name" value="HTH_Tnp_1"/>
    <property type="match status" value="1"/>
</dbReference>
<keyword evidence="2" id="KW-1185">Reference proteome</keyword>
<comment type="caution">
    <text evidence="1">The sequence shown here is derived from an EMBL/GenBank/DDBJ whole genome shotgun (WGS) entry which is preliminary data.</text>
</comment>
<dbReference type="GO" id="GO:0003677">
    <property type="term" value="F:DNA binding"/>
    <property type="evidence" value="ECO:0007669"/>
    <property type="project" value="InterPro"/>
</dbReference>
<evidence type="ECO:0008006" key="3">
    <source>
        <dbReference type="Google" id="ProtNLM"/>
    </source>
</evidence>
<protein>
    <recommendedName>
        <fullName evidence="3">Transposase</fullName>
    </recommendedName>
</protein>